<sequence>MGMKSKVKQEQVPETRSLVDLVFSWSIRDVLNENLYRNQVQRIPDTFVTLTSYKKSFIPSLVEETHADLLSNL</sequence>
<dbReference type="Gramene" id="PRQ45258">
    <property type="protein sequence ID" value="PRQ45258"/>
    <property type="gene ID" value="RchiOBHm_Chr3g0488201"/>
</dbReference>
<proteinExistence type="predicted"/>
<accession>A0A2P6RFP3</accession>
<evidence type="ECO:0000313" key="2">
    <source>
        <dbReference type="Proteomes" id="UP000238479"/>
    </source>
</evidence>
<reference evidence="1 2" key="1">
    <citation type="journal article" date="2018" name="Nat. Genet.">
        <title>The Rosa genome provides new insights in the design of modern roses.</title>
        <authorList>
            <person name="Bendahmane M."/>
        </authorList>
    </citation>
    <scope>NUCLEOTIDE SEQUENCE [LARGE SCALE GENOMIC DNA]</scope>
    <source>
        <strain evidence="2">cv. Old Blush</strain>
    </source>
</reference>
<comment type="caution">
    <text evidence="1">The sequence shown here is derived from an EMBL/GenBank/DDBJ whole genome shotgun (WGS) entry which is preliminary data.</text>
</comment>
<evidence type="ECO:0000313" key="1">
    <source>
        <dbReference type="EMBL" id="PRQ45258.1"/>
    </source>
</evidence>
<gene>
    <name evidence="1" type="ORF">RchiOBHm_Chr3g0488201</name>
</gene>
<keyword evidence="2" id="KW-1185">Reference proteome</keyword>
<name>A0A2P6RFP3_ROSCH</name>
<organism evidence="1 2">
    <name type="scientific">Rosa chinensis</name>
    <name type="common">China rose</name>
    <dbReference type="NCBI Taxonomy" id="74649"/>
    <lineage>
        <taxon>Eukaryota</taxon>
        <taxon>Viridiplantae</taxon>
        <taxon>Streptophyta</taxon>
        <taxon>Embryophyta</taxon>
        <taxon>Tracheophyta</taxon>
        <taxon>Spermatophyta</taxon>
        <taxon>Magnoliopsida</taxon>
        <taxon>eudicotyledons</taxon>
        <taxon>Gunneridae</taxon>
        <taxon>Pentapetalae</taxon>
        <taxon>rosids</taxon>
        <taxon>fabids</taxon>
        <taxon>Rosales</taxon>
        <taxon>Rosaceae</taxon>
        <taxon>Rosoideae</taxon>
        <taxon>Rosoideae incertae sedis</taxon>
        <taxon>Rosa</taxon>
    </lineage>
</organism>
<dbReference type="Proteomes" id="UP000238479">
    <property type="component" value="Chromosome 3"/>
</dbReference>
<dbReference type="STRING" id="74649.A0A2P6RFP3"/>
<dbReference type="AlphaFoldDB" id="A0A2P6RFP3"/>
<dbReference type="EMBL" id="PDCK01000041">
    <property type="protein sequence ID" value="PRQ45258.1"/>
    <property type="molecule type" value="Genomic_DNA"/>
</dbReference>
<protein>
    <submittedName>
        <fullName evidence="1">Uncharacterized protein</fullName>
    </submittedName>
</protein>